<dbReference type="AlphaFoldDB" id="A0A1H8VC31"/>
<dbReference type="EMBL" id="FODV01000015">
    <property type="protein sequence ID" value="SEP12418.1"/>
    <property type="molecule type" value="Genomic_DNA"/>
</dbReference>
<proteinExistence type="predicted"/>
<organism evidence="1 2">
    <name type="scientific">Halogranum amylolyticum</name>
    <dbReference type="NCBI Taxonomy" id="660520"/>
    <lineage>
        <taxon>Archaea</taxon>
        <taxon>Methanobacteriati</taxon>
        <taxon>Methanobacteriota</taxon>
        <taxon>Stenosarchaea group</taxon>
        <taxon>Halobacteria</taxon>
        <taxon>Halobacteriales</taxon>
        <taxon>Haloferacaceae</taxon>
    </lineage>
</organism>
<gene>
    <name evidence="1" type="ORF">SAMN04487948_11539</name>
</gene>
<protein>
    <submittedName>
        <fullName evidence="1">Uncharacterized protein</fullName>
    </submittedName>
</protein>
<sequence>MEVVNKKRWAVLYSTIISNTKPHILGNCVQIFVVYYGHGLSVNCPAYGGTGLVSDLVLEPSRA</sequence>
<dbReference type="Proteomes" id="UP000199126">
    <property type="component" value="Unassembled WGS sequence"/>
</dbReference>
<reference evidence="2" key="1">
    <citation type="submission" date="2016-10" db="EMBL/GenBank/DDBJ databases">
        <authorList>
            <person name="Varghese N."/>
            <person name="Submissions S."/>
        </authorList>
    </citation>
    <scope>NUCLEOTIDE SEQUENCE [LARGE SCALE GENOMIC DNA]</scope>
    <source>
        <strain evidence="2">CGMCC 1.10121</strain>
    </source>
</reference>
<evidence type="ECO:0000313" key="2">
    <source>
        <dbReference type="Proteomes" id="UP000199126"/>
    </source>
</evidence>
<name>A0A1H8VC31_9EURY</name>
<accession>A0A1H8VC31</accession>
<evidence type="ECO:0000313" key="1">
    <source>
        <dbReference type="EMBL" id="SEP12418.1"/>
    </source>
</evidence>
<keyword evidence="2" id="KW-1185">Reference proteome</keyword>